<dbReference type="RefSeq" id="WP_162919819.1">
    <property type="nucleotide sequence ID" value="NZ_JBHTLH010000010.1"/>
</dbReference>
<name>A0ABW3PMU4_9LACO</name>
<keyword evidence="2" id="KW-1185">Reference proteome</keyword>
<organism evidence="1 2">
    <name type="scientific">Lentilactobacillus raoultii</name>
    <dbReference type="NCBI Taxonomy" id="1987503"/>
    <lineage>
        <taxon>Bacteria</taxon>
        <taxon>Bacillati</taxon>
        <taxon>Bacillota</taxon>
        <taxon>Bacilli</taxon>
        <taxon>Lactobacillales</taxon>
        <taxon>Lactobacillaceae</taxon>
        <taxon>Lentilactobacillus</taxon>
    </lineage>
</organism>
<proteinExistence type="predicted"/>
<evidence type="ECO:0000313" key="2">
    <source>
        <dbReference type="Proteomes" id="UP001597156"/>
    </source>
</evidence>
<accession>A0ABW3PMU4</accession>
<comment type="caution">
    <text evidence="1">The sequence shown here is derived from an EMBL/GenBank/DDBJ whole genome shotgun (WGS) entry which is preliminary data.</text>
</comment>
<protein>
    <submittedName>
        <fullName evidence="1">Uncharacterized protein</fullName>
    </submittedName>
</protein>
<evidence type="ECO:0000313" key="1">
    <source>
        <dbReference type="EMBL" id="MFD1124561.1"/>
    </source>
</evidence>
<sequence>MQVLKSIFKFMIASTLIVSGLLLGGTIFATKKVNVFGDKLQHKLYGRKSND</sequence>
<dbReference type="Proteomes" id="UP001597156">
    <property type="component" value="Unassembled WGS sequence"/>
</dbReference>
<gene>
    <name evidence="1" type="ORF">ACFQ22_04195</name>
</gene>
<reference evidence="2" key="1">
    <citation type="journal article" date="2019" name="Int. J. Syst. Evol. Microbiol.">
        <title>The Global Catalogue of Microorganisms (GCM) 10K type strain sequencing project: providing services to taxonomists for standard genome sequencing and annotation.</title>
        <authorList>
            <consortium name="The Broad Institute Genomics Platform"/>
            <consortium name="The Broad Institute Genome Sequencing Center for Infectious Disease"/>
            <person name="Wu L."/>
            <person name="Ma J."/>
        </authorList>
    </citation>
    <scope>NUCLEOTIDE SEQUENCE [LARGE SCALE GENOMIC DNA]</scope>
    <source>
        <strain evidence="2">CCUG 71848</strain>
    </source>
</reference>
<dbReference type="EMBL" id="JBHTLH010000010">
    <property type="protein sequence ID" value="MFD1124561.1"/>
    <property type="molecule type" value="Genomic_DNA"/>
</dbReference>